<dbReference type="AlphaFoldDB" id="A0AAE2S4N9"/>
<keyword evidence="1" id="KW-0489">Methyltransferase</keyword>
<dbReference type="Gene3D" id="3.40.50.150">
    <property type="entry name" value="Vaccinia Virus protein VP39"/>
    <property type="match status" value="1"/>
</dbReference>
<proteinExistence type="predicted"/>
<evidence type="ECO:0000313" key="1">
    <source>
        <dbReference type="EMBL" id="MBJ7631650.1"/>
    </source>
</evidence>
<protein>
    <submittedName>
        <fullName evidence="1">SAM-dependent methyltransferase</fullName>
    </submittedName>
</protein>
<comment type="caution">
    <text evidence="1">The sequence shown here is derived from an EMBL/GenBank/DDBJ whole genome shotgun (WGS) entry which is preliminary data.</text>
</comment>
<dbReference type="GO" id="GO:0032259">
    <property type="term" value="P:methylation"/>
    <property type="evidence" value="ECO:0007669"/>
    <property type="project" value="UniProtKB-KW"/>
</dbReference>
<accession>A0AAE2S4N9</accession>
<name>A0AAE2S4N9_WEICO</name>
<gene>
    <name evidence="1" type="ORF">HAU43_00780</name>
</gene>
<evidence type="ECO:0000313" key="2">
    <source>
        <dbReference type="Proteomes" id="UP000808038"/>
    </source>
</evidence>
<keyword evidence="1" id="KW-0808">Transferase</keyword>
<dbReference type="Proteomes" id="UP000808038">
    <property type="component" value="Unassembled WGS sequence"/>
</dbReference>
<dbReference type="EMBL" id="JAAOCX010000001">
    <property type="protein sequence ID" value="MBJ7631650.1"/>
    <property type="molecule type" value="Genomic_DNA"/>
</dbReference>
<reference evidence="1" key="2">
    <citation type="journal article" date="2021" name="Int. J. Food Microbiol.">
        <title>Safety demonstration of a microbial species for use in the food chain: Weissella confusa.</title>
        <authorList>
            <person name="Bourdichon F."/>
            <person name="Patrone V."/>
            <person name="Fontana A."/>
            <person name="Milani G."/>
            <person name="Morelli L."/>
        </authorList>
    </citation>
    <scope>NUCLEOTIDE SEQUENCE</scope>
    <source>
        <strain evidence="1">CCUG 30943</strain>
    </source>
</reference>
<reference evidence="1" key="1">
    <citation type="submission" date="2020-02" db="EMBL/GenBank/DDBJ databases">
        <authorList>
            <person name="Fontana A."/>
            <person name="Patrone V."/>
            <person name="Morelli L."/>
        </authorList>
    </citation>
    <scope>NUCLEOTIDE SEQUENCE</scope>
    <source>
        <strain evidence="1">CCUG 30943</strain>
    </source>
</reference>
<sequence>MALPPILDMTAGSRMMWFDKDNQNTLFVDKRQMFEELASGHLIDVNPDVIADWTDGLPFPDESFHLVVFDPPHLIHAGANSWLAKKYGVLDEVSWPFIIRDGFDEAMRVLKPFGTLVFKWNDSQINLPELLAEIQYQPLFGQKREKTHWLVFMKMG</sequence>
<dbReference type="GO" id="GO:0008168">
    <property type="term" value="F:methyltransferase activity"/>
    <property type="evidence" value="ECO:0007669"/>
    <property type="project" value="UniProtKB-KW"/>
</dbReference>
<dbReference type="InterPro" id="IPR029063">
    <property type="entry name" value="SAM-dependent_MTases_sf"/>
</dbReference>
<dbReference type="RefSeq" id="WP_135411115.1">
    <property type="nucleotide sequence ID" value="NZ_JAAOCW010000001.1"/>
</dbReference>
<organism evidence="1 2">
    <name type="scientific">Weissella confusa</name>
    <name type="common">Lactobacillus confusus</name>
    <dbReference type="NCBI Taxonomy" id="1583"/>
    <lineage>
        <taxon>Bacteria</taxon>
        <taxon>Bacillati</taxon>
        <taxon>Bacillota</taxon>
        <taxon>Bacilli</taxon>
        <taxon>Lactobacillales</taxon>
        <taxon>Lactobacillaceae</taxon>
        <taxon>Weissella</taxon>
    </lineage>
</organism>
<dbReference type="SUPFAM" id="SSF53335">
    <property type="entry name" value="S-adenosyl-L-methionine-dependent methyltransferases"/>
    <property type="match status" value="1"/>
</dbReference>